<evidence type="ECO:0000313" key="6">
    <source>
        <dbReference type="Proteomes" id="UP000002729"/>
    </source>
</evidence>
<feature type="non-terminal residue" evidence="5">
    <location>
        <position position="66"/>
    </location>
</feature>
<evidence type="ECO:0000313" key="5">
    <source>
        <dbReference type="EMBL" id="EGB05635.1"/>
    </source>
</evidence>
<sequence>CKNFGCNKKYCERTNFDGECRHHTKPPVFHETAKYWSCCPHKKAYDWESFMEIKGCAHGKHSDIKP</sequence>
<evidence type="ECO:0000259" key="4">
    <source>
        <dbReference type="PROSITE" id="PS51401"/>
    </source>
</evidence>
<dbReference type="PROSITE" id="PS51401">
    <property type="entry name" value="CHORD"/>
    <property type="match status" value="1"/>
</dbReference>
<evidence type="ECO:0000256" key="2">
    <source>
        <dbReference type="ARBA" id="ARBA00022737"/>
    </source>
</evidence>
<dbReference type="InParanoid" id="F0YH76"/>
<feature type="non-terminal residue" evidence="5">
    <location>
        <position position="1"/>
    </location>
</feature>
<accession>F0YH76</accession>
<dbReference type="Gene3D" id="4.10.1130.20">
    <property type="match status" value="1"/>
</dbReference>
<keyword evidence="2" id="KW-0677">Repeat</keyword>
<keyword evidence="6" id="KW-1185">Reference proteome</keyword>
<dbReference type="AlphaFoldDB" id="F0YH76"/>
<dbReference type="KEGG" id="aaf:AURANDRAFT_8868"/>
<organism evidence="6">
    <name type="scientific">Aureococcus anophagefferens</name>
    <name type="common">Harmful bloom alga</name>
    <dbReference type="NCBI Taxonomy" id="44056"/>
    <lineage>
        <taxon>Eukaryota</taxon>
        <taxon>Sar</taxon>
        <taxon>Stramenopiles</taxon>
        <taxon>Ochrophyta</taxon>
        <taxon>Pelagophyceae</taxon>
        <taxon>Pelagomonadales</taxon>
        <taxon>Pelagomonadaceae</taxon>
        <taxon>Aureococcus</taxon>
    </lineage>
</organism>
<dbReference type="PANTHER" id="PTHR46983">
    <property type="entry name" value="CYSTEINE AND HISTIDINE-RICH DOMAIN-CONTAINING PROTEIN 1"/>
    <property type="match status" value="1"/>
</dbReference>
<evidence type="ECO:0000256" key="1">
    <source>
        <dbReference type="ARBA" id="ARBA00022723"/>
    </source>
</evidence>
<keyword evidence="1" id="KW-0479">Metal-binding</keyword>
<proteinExistence type="predicted"/>
<dbReference type="OrthoDB" id="10261079at2759"/>
<gene>
    <name evidence="5" type="ORF">AURANDRAFT_8868</name>
</gene>
<dbReference type="eggNOG" id="KOG1667">
    <property type="taxonomic scope" value="Eukaryota"/>
</dbReference>
<name>F0YH76_AURAN</name>
<dbReference type="RefSeq" id="XP_009039762.1">
    <property type="nucleotide sequence ID" value="XM_009041514.1"/>
</dbReference>
<dbReference type="EMBL" id="GL833140">
    <property type="protein sequence ID" value="EGB05635.1"/>
    <property type="molecule type" value="Genomic_DNA"/>
</dbReference>
<dbReference type="GO" id="GO:0046872">
    <property type="term" value="F:metal ion binding"/>
    <property type="evidence" value="ECO:0007669"/>
    <property type="project" value="UniProtKB-KW"/>
</dbReference>
<dbReference type="GeneID" id="20229302"/>
<protein>
    <recommendedName>
        <fullName evidence="4">CHORD domain-containing protein</fullName>
    </recommendedName>
</protein>
<dbReference type="PANTHER" id="PTHR46983:SF3">
    <property type="entry name" value="CHPADIPLOID STATE MAINTENANCE PROTEIN CHPA"/>
    <property type="match status" value="1"/>
</dbReference>
<feature type="domain" description="CHORD" evidence="4">
    <location>
        <begin position="1"/>
        <end position="61"/>
    </location>
</feature>
<evidence type="ECO:0000256" key="3">
    <source>
        <dbReference type="ARBA" id="ARBA00022833"/>
    </source>
</evidence>
<dbReference type="InterPro" id="IPR007051">
    <property type="entry name" value="CHORD_dom"/>
</dbReference>
<dbReference type="InterPro" id="IPR039790">
    <property type="entry name" value="CHRD1"/>
</dbReference>
<reference evidence="5 6" key="1">
    <citation type="journal article" date="2011" name="Proc. Natl. Acad. Sci. U.S.A.">
        <title>Niche of harmful alga Aureococcus anophagefferens revealed through ecogenomics.</title>
        <authorList>
            <person name="Gobler C.J."/>
            <person name="Berry D.L."/>
            <person name="Dyhrman S.T."/>
            <person name="Wilhelm S.W."/>
            <person name="Salamov A."/>
            <person name="Lobanov A.V."/>
            <person name="Zhang Y."/>
            <person name="Collier J.L."/>
            <person name="Wurch L.L."/>
            <person name="Kustka A.B."/>
            <person name="Dill B.D."/>
            <person name="Shah M."/>
            <person name="VerBerkmoes N.C."/>
            <person name="Kuo A."/>
            <person name="Terry A."/>
            <person name="Pangilinan J."/>
            <person name="Lindquist E.A."/>
            <person name="Lucas S."/>
            <person name="Paulsen I.T."/>
            <person name="Hattenrath-Lehmann T.K."/>
            <person name="Talmage S.C."/>
            <person name="Walker E.A."/>
            <person name="Koch F."/>
            <person name="Burson A.M."/>
            <person name="Marcoval M.A."/>
            <person name="Tang Y.Z."/>
            <person name="Lecleir G.R."/>
            <person name="Coyne K.J."/>
            <person name="Berg G.M."/>
            <person name="Bertrand E.M."/>
            <person name="Saito M.A."/>
            <person name="Gladyshev V.N."/>
            <person name="Grigoriev I.V."/>
        </authorList>
    </citation>
    <scope>NUCLEOTIDE SEQUENCE [LARGE SCALE GENOMIC DNA]</scope>
    <source>
        <strain evidence="6">CCMP 1984</strain>
    </source>
</reference>
<keyword evidence="3" id="KW-0862">Zinc</keyword>
<dbReference type="Pfam" id="PF04968">
    <property type="entry name" value="CHORD"/>
    <property type="match status" value="1"/>
</dbReference>
<dbReference type="Proteomes" id="UP000002729">
    <property type="component" value="Unassembled WGS sequence"/>
</dbReference>